<proteinExistence type="predicted"/>
<organism evidence="3 4">
    <name type="scientific">Leuconostoc inhae</name>
    <dbReference type="NCBI Taxonomy" id="178001"/>
    <lineage>
        <taxon>Bacteria</taxon>
        <taxon>Bacillati</taxon>
        <taxon>Bacillota</taxon>
        <taxon>Bacilli</taxon>
        <taxon>Lactobacillales</taxon>
        <taxon>Lactobacillaceae</taxon>
        <taxon>Leuconostoc</taxon>
    </lineage>
</organism>
<evidence type="ECO:0000313" key="5">
    <source>
        <dbReference type="Proteomes" id="UP000199047"/>
    </source>
</evidence>
<dbReference type="Proteomes" id="UP000199047">
    <property type="component" value="Unassembled WGS sequence"/>
</dbReference>
<dbReference type="EMBL" id="FBTU01000026">
    <property type="protein sequence ID" value="CUW19081.1"/>
    <property type="molecule type" value="Genomic_DNA"/>
</dbReference>
<dbReference type="Proteomes" id="UP000198868">
    <property type="component" value="Unassembled WGS sequence"/>
</dbReference>
<keyword evidence="1" id="KW-0472">Membrane</keyword>
<feature type="transmembrane region" description="Helical" evidence="1">
    <location>
        <begin position="250"/>
        <end position="269"/>
    </location>
</feature>
<reference evidence="4 5" key="1">
    <citation type="submission" date="2015-12" db="EMBL/GenBank/DDBJ databases">
        <authorList>
            <person name="Andreevskaya M."/>
        </authorList>
    </citation>
    <scope>NUCLEOTIDE SEQUENCE [LARGE SCALE GENOMIC DNA]</scope>
    <source>
        <strain evidence="2 5">KSL4-2</strain>
        <strain evidence="3 4">PL111</strain>
    </source>
</reference>
<comment type="caution">
    <text evidence="3">The sequence shown here is derived from an EMBL/GenBank/DDBJ whole genome shotgun (WGS) entry which is preliminary data.</text>
</comment>
<accession>A0AAN2QWJ2</accession>
<keyword evidence="5" id="KW-1185">Reference proteome</keyword>
<gene>
    <name evidence="2" type="ORF">KSL4_1793</name>
    <name evidence="3" type="ORF">PL111_1011</name>
</gene>
<evidence type="ECO:0000256" key="1">
    <source>
        <dbReference type="SAM" id="Phobius"/>
    </source>
</evidence>
<keyword evidence="1" id="KW-1133">Transmembrane helix</keyword>
<name>A0AAN2QWJ2_9LACO</name>
<protein>
    <submittedName>
        <fullName evidence="2">SepS10B</fullName>
    </submittedName>
</protein>
<evidence type="ECO:0000313" key="4">
    <source>
        <dbReference type="Proteomes" id="UP000198868"/>
    </source>
</evidence>
<dbReference type="RefSeq" id="WP_224140421.1">
    <property type="nucleotide sequence ID" value="NZ_FBTB01000016.1"/>
</dbReference>
<feature type="transmembrane region" description="Helical" evidence="1">
    <location>
        <begin position="289"/>
        <end position="307"/>
    </location>
</feature>
<dbReference type="EMBL" id="FBTB01000016">
    <property type="protein sequence ID" value="CUW12941.1"/>
    <property type="molecule type" value="Genomic_DNA"/>
</dbReference>
<keyword evidence="1" id="KW-0812">Transmembrane</keyword>
<feature type="transmembrane region" description="Helical" evidence="1">
    <location>
        <begin position="351"/>
        <end position="369"/>
    </location>
</feature>
<evidence type="ECO:0000313" key="2">
    <source>
        <dbReference type="EMBL" id="CUW12941.1"/>
    </source>
</evidence>
<dbReference type="AlphaFoldDB" id="A0AAN2QWJ2"/>
<sequence length="370" mass="43829">MKINGTFKNTSFIFSGDIPVSLSGLVDGGELFNRSDLLFLEEDYMNSCDRFSKLVDKFKIKKFNSDLSLYKNDKIEKIDDFSDEVKLYHKIIDENNINGLPKKDLMISISHFEKYEKSKKVKSIQLIYILLFLSSVTEYCDNKFIFKIKAGEKEFERKFEFKEINDFELFSVYSWIIASKENVETRLRIVRELIVRKETFKLLDEDLCSAKSAFNRIIAEETDDYFAQVNLLKADFMELSERQRKSYQSLHLKFLGWGSSIVLFIYGELKNQPSKNLWKRLFFTSTEKAYLFLVIFIVALSTIWILFKKEMYDNQKEYDKIEEFYTKQLFFESDDFSNFVSVPKIAKPYTIIFYIIFGLLLIRLLLPSFV</sequence>
<evidence type="ECO:0000313" key="3">
    <source>
        <dbReference type="EMBL" id="CUW19081.1"/>
    </source>
</evidence>